<gene>
    <name evidence="2" type="ORF">GCM10009786_24660</name>
</gene>
<dbReference type="InterPro" id="IPR023577">
    <property type="entry name" value="CYTH_domain"/>
</dbReference>
<proteinExistence type="predicted"/>
<comment type="caution">
    <text evidence="2">The sequence shown here is derived from an EMBL/GenBank/DDBJ whole genome shotgun (WGS) entry which is preliminary data.</text>
</comment>
<organism evidence="2 3">
    <name type="scientific">Leucobacter alluvii</name>
    <dbReference type="NCBI Taxonomy" id="340321"/>
    <lineage>
        <taxon>Bacteria</taxon>
        <taxon>Bacillati</taxon>
        <taxon>Actinomycetota</taxon>
        <taxon>Actinomycetes</taxon>
        <taxon>Micrococcales</taxon>
        <taxon>Microbacteriaceae</taxon>
        <taxon>Leucobacter</taxon>
    </lineage>
</organism>
<reference evidence="2 3" key="1">
    <citation type="journal article" date="2019" name="Int. J. Syst. Evol. Microbiol.">
        <title>The Global Catalogue of Microorganisms (GCM) 10K type strain sequencing project: providing services to taxonomists for standard genome sequencing and annotation.</title>
        <authorList>
            <consortium name="The Broad Institute Genomics Platform"/>
            <consortium name="The Broad Institute Genome Sequencing Center for Infectious Disease"/>
            <person name="Wu L."/>
            <person name="Ma J."/>
        </authorList>
    </citation>
    <scope>NUCLEOTIDE SEQUENCE [LARGE SCALE GENOMIC DNA]</scope>
    <source>
        <strain evidence="2 3">JCM 14919</strain>
    </source>
</reference>
<dbReference type="PROSITE" id="PS51707">
    <property type="entry name" value="CYTH"/>
    <property type="match status" value="1"/>
</dbReference>
<evidence type="ECO:0000259" key="1">
    <source>
        <dbReference type="PROSITE" id="PS51707"/>
    </source>
</evidence>
<feature type="domain" description="CYTH" evidence="1">
    <location>
        <begin position="9"/>
        <end position="206"/>
    </location>
</feature>
<dbReference type="SMART" id="SM01118">
    <property type="entry name" value="CYTH"/>
    <property type="match status" value="1"/>
</dbReference>
<protein>
    <recommendedName>
        <fullName evidence="1">CYTH domain-containing protein</fullName>
    </recommendedName>
</protein>
<keyword evidence="3" id="KW-1185">Reference proteome</keyword>
<accession>A0ABN3BA24</accession>
<evidence type="ECO:0000313" key="3">
    <source>
        <dbReference type="Proteomes" id="UP001501084"/>
    </source>
</evidence>
<dbReference type="RefSeq" id="WP_090146897.1">
    <property type="nucleotide sequence ID" value="NZ_BAAAOP010000012.1"/>
</dbReference>
<dbReference type="Pfam" id="PF01928">
    <property type="entry name" value="CYTH"/>
    <property type="match status" value="1"/>
</dbReference>
<dbReference type="Gene3D" id="2.40.320.10">
    <property type="entry name" value="Hypothetical Protein Pfu-838710-001"/>
    <property type="match status" value="1"/>
</dbReference>
<dbReference type="Proteomes" id="UP001501084">
    <property type="component" value="Unassembled WGS sequence"/>
</dbReference>
<dbReference type="CDD" id="cd07374">
    <property type="entry name" value="CYTH-like_Pase"/>
    <property type="match status" value="1"/>
</dbReference>
<dbReference type="EMBL" id="BAAAOP010000012">
    <property type="protein sequence ID" value="GAA2189842.1"/>
    <property type="molecule type" value="Genomic_DNA"/>
</dbReference>
<dbReference type="SUPFAM" id="SSF55154">
    <property type="entry name" value="CYTH-like phosphatases"/>
    <property type="match status" value="1"/>
</dbReference>
<name>A0ABN3BA24_9MICO</name>
<evidence type="ECO:0000313" key="2">
    <source>
        <dbReference type="EMBL" id="GAA2189842.1"/>
    </source>
</evidence>
<sequence>MSQNAGQQSLEVERKYDVAADLLLPPDAAFEEAGLRAEAPITYELSAIYFDTSDSDLARRDLALRVRRGGSDAGWHLKQRGEDGVRELFWPLSDAMPEGVRSELRERIGGAADAVSPIAELSTERTVVVLSDAAGAELVELADDRVEAFDRVEGVARAWREWEAELLPGAPASALDVVEPVLLAAGAAPSLSLAKIARATGRLVDAARRSGAGADRIVALEALDRADRAAADARADSRTEGAAE</sequence>
<dbReference type="InterPro" id="IPR033469">
    <property type="entry name" value="CYTH-like_dom_sf"/>
</dbReference>